<feature type="compositionally biased region" description="Basic and acidic residues" evidence="1">
    <location>
        <begin position="244"/>
        <end position="254"/>
    </location>
</feature>
<evidence type="ECO:0000313" key="3">
    <source>
        <dbReference type="Proteomes" id="UP001589709"/>
    </source>
</evidence>
<organism evidence="2 3">
    <name type="scientific">Streptomyces cinereospinus</name>
    <dbReference type="NCBI Taxonomy" id="285561"/>
    <lineage>
        <taxon>Bacteria</taxon>
        <taxon>Bacillati</taxon>
        <taxon>Actinomycetota</taxon>
        <taxon>Actinomycetes</taxon>
        <taxon>Kitasatosporales</taxon>
        <taxon>Streptomycetaceae</taxon>
        <taxon>Streptomyces</taxon>
    </lineage>
</organism>
<keyword evidence="3" id="KW-1185">Reference proteome</keyword>
<feature type="region of interest" description="Disordered" evidence="1">
    <location>
        <begin position="1"/>
        <end position="21"/>
    </location>
</feature>
<name>A0ABV5MUN3_9ACTN</name>
<gene>
    <name evidence="2" type="ORF">ACFF45_03005</name>
</gene>
<accession>A0ABV5MUN3</accession>
<evidence type="ECO:0000256" key="1">
    <source>
        <dbReference type="SAM" id="MobiDB-lite"/>
    </source>
</evidence>
<comment type="caution">
    <text evidence="2">The sequence shown here is derived from an EMBL/GenBank/DDBJ whole genome shotgun (WGS) entry which is preliminary data.</text>
</comment>
<evidence type="ECO:0000313" key="2">
    <source>
        <dbReference type="EMBL" id="MFB9461725.1"/>
    </source>
</evidence>
<sequence length="297" mass="32416">MTVGQMRFGASQDAGSDQTNLKGATDVPLSVVFNKLNYDQTGTNSRAFLGVGQVGVNGNTLMGYGVLGSSHVAGDQSTGVVGIGFALNNTGVIAQAHTGTSAYGIWAKSMEGYAGVFDGKVFVGGFLTKAAGGFKIDHPLDPENRYLVHSFVESPDMLNVYSGNVETDDKGGAVVTLPGYFDALNQDFTYQLTSIGRFTQAIISEEIHENRFSIRTDKPNIKVSWQVTGVRKDPYASQNRIVPEEDKPAEERGLYLHPQAYDQPRSRHIHYERERAHEESQATLNDQAREFLKEAQS</sequence>
<evidence type="ECO:0008006" key="4">
    <source>
        <dbReference type="Google" id="ProtNLM"/>
    </source>
</evidence>
<proteinExistence type="predicted"/>
<dbReference type="Proteomes" id="UP001589709">
    <property type="component" value="Unassembled WGS sequence"/>
</dbReference>
<feature type="region of interest" description="Disordered" evidence="1">
    <location>
        <begin position="244"/>
        <end position="268"/>
    </location>
</feature>
<protein>
    <recommendedName>
        <fullName evidence="4">Peptidase S74 domain-containing protein</fullName>
    </recommendedName>
</protein>
<dbReference type="RefSeq" id="WP_381341467.1">
    <property type="nucleotide sequence ID" value="NZ_JBHMCY010000004.1"/>
</dbReference>
<dbReference type="EMBL" id="JBHMCY010000004">
    <property type="protein sequence ID" value="MFB9461725.1"/>
    <property type="molecule type" value="Genomic_DNA"/>
</dbReference>
<reference evidence="2 3" key="1">
    <citation type="submission" date="2024-09" db="EMBL/GenBank/DDBJ databases">
        <authorList>
            <person name="Sun Q."/>
            <person name="Mori K."/>
        </authorList>
    </citation>
    <scope>NUCLEOTIDE SEQUENCE [LARGE SCALE GENOMIC DNA]</scope>
    <source>
        <strain evidence="2 3">JCM 6917</strain>
    </source>
</reference>